<protein>
    <submittedName>
        <fullName evidence="1">Uncharacterized protein</fullName>
    </submittedName>
</protein>
<comment type="caution">
    <text evidence="1">The sequence shown here is derived from an EMBL/GenBank/DDBJ whole genome shotgun (WGS) entry which is preliminary data.</text>
</comment>
<accession>A0ABU3ETT1</accession>
<dbReference type="EMBL" id="JARPYR010000021">
    <property type="protein sequence ID" value="MDT2597376.1"/>
    <property type="molecule type" value="Genomic_DNA"/>
</dbReference>
<keyword evidence="2" id="KW-1185">Reference proteome</keyword>
<name>A0ABU3ETT1_9ENTE</name>
<reference evidence="1 2" key="1">
    <citation type="submission" date="2023-03" db="EMBL/GenBank/DDBJ databases">
        <authorList>
            <person name="Shen W."/>
            <person name="Cai J."/>
        </authorList>
    </citation>
    <scope>NUCLEOTIDE SEQUENCE [LARGE SCALE GENOMIC DNA]</scope>
    <source>
        <strain evidence="1 2">P72-2</strain>
    </source>
</reference>
<dbReference type="Proteomes" id="UP001256547">
    <property type="component" value="Unassembled WGS sequence"/>
</dbReference>
<dbReference type="RefSeq" id="WP_311923814.1">
    <property type="nucleotide sequence ID" value="NZ_JARPYR010000021.1"/>
</dbReference>
<sequence>MKYEVLKNFRDKHTKEVYKKGQEIDFLVKRAKEIEKNLGSGFIKKKD</sequence>
<evidence type="ECO:0000313" key="1">
    <source>
        <dbReference type="EMBL" id="MDT2597376.1"/>
    </source>
</evidence>
<gene>
    <name evidence="1" type="ORF">P7D39_10230</name>
</gene>
<evidence type="ECO:0000313" key="2">
    <source>
        <dbReference type="Proteomes" id="UP001256547"/>
    </source>
</evidence>
<organism evidence="1 2">
    <name type="scientific">Enterococcus dongliensis</name>
    <dbReference type="NCBI Taxonomy" id="2559925"/>
    <lineage>
        <taxon>Bacteria</taxon>
        <taxon>Bacillati</taxon>
        <taxon>Bacillota</taxon>
        <taxon>Bacilli</taxon>
        <taxon>Lactobacillales</taxon>
        <taxon>Enterococcaceae</taxon>
        <taxon>Enterococcus</taxon>
    </lineage>
</organism>
<proteinExistence type="predicted"/>